<accession>A0A4Y2TIR5</accession>
<dbReference type="InterPro" id="IPR036179">
    <property type="entry name" value="Ig-like_dom_sf"/>
</dbReference>
<organism evidence="1 2">
    <name type="scientific">Araneus ventricosus</name>
    <name type="common">Orbweaver spider</name>
    <name type="synonym">Epeira ventricosa</name>
    <dbReference type="NCBI Taxonomy" id="182803"/>
    <lineage>
        <taxon>Eukaryota</taxon>
        <taxon>Metazoa</taxon>
        <taxon>Ecdysozoa</taxon>
        <taxon>Arthropoda</taxon>
        <taxon>Chelicerata</taxon>
        <taxon>Arachnida</taxon>
        <taxon>Araneae</taxon>
        <taxon>Araneomorphae</taxon>
        <taxon>Entelegynae</taxon>
        <taxon>Araneoidea</taxon>
        <taxon>Araneidae</taxon>
        <taxon>Araneus</taxon>
    </lineage>
</organism>
<sequence>MFNVIGYVVSLPRSLNNTHKGGVMLSTEKMKGYAPPSRVSDYWTLLSHVTPSFDNSYPKNVTTQLGQTVYLHCVVNNLGDKTVSTLFWYHILV</sequence>
<proteinExistence type="predicted"/>
<evidence type="ECO:0008006" key="3">
    <source>
        <dbReference type="Google" id="ProtNLM"/>
    </source>
</evidence>
<dbReference type="AlphaFoldDB" id="A0A4Y2TIR5"/>
<protein>
    <recommendedName>
        <fullName evidence="3">Ig-like domain-containing protein</fullName>
    </recommendedName>
</protein>
<dbReference type="OrthoDB" id="6377396at2759"/>
<reference evidence="1 2" key="1">
    <citation type="journal article" date="2019" name="Sci. Rep.">
        <title>Orb-weaving spider Araneus ventricosus genome elucidates the spidroin gene catalogue.</title>
        <authorList>
            <person name="Kono N."/>
            <person name="Nakamura H."/>
            <person name="Ohtoshi R."/>
            <person name="Moran D.A.P."/>
            <person name="Shinohara A."/>
            <person name="Yoshida Y."/>
            <person name="Fujiwara M."/>
            <person name="Mori M."/>
            <person name="Tomita M."/>
            <person name="Arakawa K."/>
        </authorList>
    </citation>
    <scope>NUCLEOTIDE SEQUENCE [LARGE SCALE GENOMIC DNA]</scope>
</reference>
<comment type="caution">
    <text evidence="1">The sequence shown here is derived from an EMBL/GenBank/DDBJ whole genome shotgun (WGS) entry which is preliminary data.</text>
</comment>
<evidence type="ECO:0000313" key="2">
    <source>
        <dbReference type="Proteomes" id="UP000499080"/>
    </source>
</evidence>
<dbReference type="EMBL" id="BGPR01028244">
    <property type="protein sequence ID" value="GBN99289.1"/>
    <property type="molecule type" value="Genomic_DNA"/>
</dbReference>
<dbReference type="InterPro" id="IPR013783">
    <property type="entry name" value="Ig-like_fold"/>
</dbReference>
<evidence type="ECO:0000313" key="1">
    <source>
        <dbReference type="EMBL" id="GBN99289.1"/>
    </source>
</evidence>
<dbReference type="Proteomes" id="UP000499080">
    <property type="component" value="Unassembled WGS sequence"/>
</dbReference>
<keyword evidence="2" id="KW-1185">Reference proteome</keyword>
<dbReference type="SUPFAM" id="SSF48726">
    <property type="entry name" value="Immunoglobulin"/>
    <property type="match status" value="1"/>
</dbReference>
<gene>
    <name evidence="1" type="ORF">AVEN_190266_1</name>
</gene>
<name>A0A4Y2TIR5_ARAVE</name>
<dbReference type="Gene3D" id="2.60.40.10">
    <property type="entry name" value="Immunoglobulins"/>
    <property type="match status" value="1"/>
</dbReference>